<dbReference type="InterPro" id="IPR043502">
    <property type="entry name" value="DNA/RNA_pol_sf"/>
</dbReference>
<proteinExistence type="predicted"/>
<name>A0A151RG00_CAJCA</name>
<dbReference type="EMBL" id="KQ483774">
    <property type="protein sequence ID" value="KYP41417.1"/>
    <property type="molecule type" value="Genomic_DNA"/>
</dbReference>
<dbReference type="CDD" id="cd09272">
    <property type="entry name" value="RNase_HI_RT_Ty1"/>
    <property type="match status" value="1"/>
</dbReference>
<dbReference type="PANTHER" id="PTHR11439">
    <property type="entry name" value="GAG-POL-RELATED RETROTRANSPOSON"/>
    <property type="match status" value="1"/>
</dbReference>
<protein>
    <submittedName>
        <fullName evidence="2">Copia protein</fullName>
    </submittedName>
</protein>
<dbReference type="AlphaFoldDB" id="A0A151RG00"/>
<feature type="domain" description="Reverse transcriptase Ty1/copia-type" evidence="1">
    <location>
        <begin position="1"/>
        <end position="163"/>
    </location>
</feature>
<dbReference type="PANTHER" id="PTHR11439:SF455">
    <property type="entry name" value="RLK (RECEPTOR-LIKE PROTEIN KINASE) 8, PUTATIVE-RELATED"/>
    <property type="match status" value="1"/>
</dbReference>
<dbReference type="InterPro" id="IPR013103">
    <property type="entry name" value="RVT_2"/>
</dbReference>
<accession>A0A151RG00</accession>
<dbReference type="Proteomes" id="UP000075243">
    <property type="component" value="Unassembled WGS sequence"/>
</dbReference>
<dbReference type="Pfam" id="PF07727">
    <property type="entry name" value="RVT_2"/>
    <property type="match status" value="1"/>
</dbReference>
<evidence type="ECO:0000313" key="2">
    <source>
        <dbReference type="EMBL" id="KYP41417.1"/>
    </source>
</evidence>
<keyword evidence="3" id="KW-1185">Reference proteome</keyword>
<sequence>MDINNAFLNGFLKENVFMHQPKGFINTNRPNHVCKLIKAIYGLKQAPRAWFDKLRSALLDWGFQNIKIDSSLFFLKDKNHITFLMIYVDDIIIIGSNSKFVEAFIKQLNKTFAFKDLGKLHYFLGIEVSRDTRGMYLKQSKYISNLLKKFSMESSSSCPTPMITWKDFTANSELMNNPSLFCKAIGALQYLTNTRPGITYSINKLSQYLSSPTVLHWQGLKRVLRYLQGTQNFYLHIKPTTDLDLTGFSNVDWATSLDDKKSIAGLYVYFGETLITWSSKKQKVVSRSSTKFEYRALIDLAVEISWIKSLLQKIKLSIPRTPTLWCDNFSVKALASNLVMHAR</sequence>
<evidence type="ECO:0000259" key="1">
    <source>
        <dbReference type="Pfam" id="PF07727"/>
    </source>
</evidence>
<reference evidence="2" key="1">
    <citation type="journal article" date="2012" name="Nat. Biotechnol.">
        <title>Draft genome sequence of pigeonpea (Cajanus cajan), an orphan legume crop of resource-poor farmers.</title>
        <authorList>
            <person name="Varshney R.K."/>
            <person name="Chen W."/>
            <person name="Li Y."/>
            <person name="Bharti A.K."/>
            <person name="Saxena R.K."/>
            <person name="Schlueter J.A."/>
            <person name="Donoghue M.T."/>
            <person name="Azam S."/>
            <person name="Fan G."/>
            <person name="Whaley A.M."/>
            <person name="Farmer A.D."/>
            <person name="Sheridan J."/>
            <person name="Iwata A."/>
            <person name="Tuteja R."/>
            <person name="Penmetsa R.V."/>
            <person name="Wu W."/>
            <person name="Upadhyaya H.D."/>
            <person name="Yang S.P."/>
            <person name="Shah T."/>
            <person name="Saxena K.B."/>
            <person name="Michael T."/>
            <person name="McCombie W.R."/>
            <person name="Yang B."/>
            <person name="Zhang G."/>
            <person name="Yang H."/>
            <person name="Wang J."/>
            <person name="Spillane C."/>
            <person name="Cook D.R."/>
            <person name="May G.D."/>
            <person name="Xu X."/>
            <person name="Jackson S.A."/>
        </authorList>
    </citation>
    <scope>NUCLEOTIDE SEQUENCE [LARGE SCALE GENOMIC DNA]</scope>
</reference>
<gene>
    <name evidence="2" type="ORF">KK1_037211</name>
</gene>
<evidence type="ECO:0000313" key="3">
    <source>
        <dbReference type="Proteomes" id="UP000075243"/>
    </source>
</evidence>
<dbReference type="Gramene" id="C.cajan_35099.t">
    <property type="protein sequence ID" value="C.cajan_35099.t.cds1"/>
    <property type="gene ID" value="C.cajan_35099"/>
</dbReference>
<organism evidence="2 3">
    <name type="scientific">Cajanus cajan</name>
    <name type="common">Pigeon pea</name>
    <name type="synonym">Cajanus indicus</name>
    <dbReference type="NCBI Taxonomy" id="3821"/>
    <lineage>
        <taxon>Eukaryota</taxon>
        <taxon>Viridiplantae</taxon>
        <taxon>Streptophyta</taxon>
        <taxon>Embryophyta</taxon>
        <taxon>Tracheophyta</taxon>
        <taxon>Spermatophyta</taxon>
        <taxon>Magnoliopsida</taxon>
        <taxon>eudicotyledons</taxon>
        <taxon>Gunneridae</taxon>
        <taxon>Pentapetalae</taxon>
        <taxon>rosids</taxon>
        <taxon>fabids</taxon>
        <taxon>Fabales</taxon>
        <taxon>Fabaceae</taxon>
        <taxon>Papilionoideae</taxon>
        <taxon>50 kb inversion clade</taxon>
        <taxon>NPAAA clade</taxon>
        <taxon>indigoferoid/millettioid clade</taxon>
        <taxon>Phaseoleae</taxon>
        <taxon>Cajanus</taxon>
    </lineage>
</organism>
<dbReference type="SUPFAM" id="SSF56672">
    <property type="entry name" value="DNA/RNA polymerases"/>
    <property type="match status" value="1"/>
</dbReference>